<dbReference type="SUPFAM" id="SSF52540">
    <property type="entry name" value="P-loop containing nucleoside triphosphate hydrolases"/>
    <property type="match status" value="1"/>
</dbReference>
<organism evidence="2 3">
    <name type="scientific">Lacunisphaera limnophila</name>
    <dbReference type="NCBI Taxonomy" id="1838286"/>
    <lineage>
        <taxon>Bacteria</taxon>
        <taxon>Pseudomonadati</taxon>
        <taxon>Verrucomicrobiota</taxon>
        <taxon>Opitutia</taxon>
        <taxon>Opitutales</taxon>
        <taxon>Opitutaceae</taxon>
        <taxon>Lacunisphaera</taxon>
    </lineage>
</organism>
<dbReference type="Proteomes" id="UP000095228">
    <property type="component" value="Chromosome"/>
</dbReference>
<dbReference type="AlphaFoldDB" id="A0A1D8AZA1"/>
<accession>A0A1D8AZA1</accession>
<evidence type="ECO:0000259" key="1">
    <source>
        <dbReference type="Pfam" id="PF13304"/>
    </source>
</evidence>
<evidence type="ECO:0000313" key="2">
    <source>
        <dbReference type="EMBL" id="AOS46219.1"/>
    </source>
</evidence>
<name>A0A1D8AZA1_9BACT</name>
<dbReference type="GO" id="GO:0016887">
    <property type="term" value="F:ATP hydrolysis activity"/>
    <property type="evidence" value="ECO:0007669"/>
    <property type="project" value="InterPro"/>
</dbReference>
<dbReference type="EMBL" id="CP016094">
    <property type="protein sequence ID" value="AOS46219.1"/>
    <property type="molecule type" value="Genomic_DNA"/>
</dbReference>
<dbReference type="InterPro" id="IPR003959">
    <property type="entry name" value="ATPase_AAA_core"/>
</dbReference>
<proteinExistence type="predicted"/>
<dbReference type="GO" id="GO:0005524">
    <property type="term" value="F:ATP binding"/>
    <property type="evidence" value="ECO:0007669"/>
    <property type="project" value="InterPro"/>
</dbReference>
<dbReference type="PANTHER" id="PTHR40396:SF1">
    <property type="entry name" value="ATPASE AAA-TYPE CORE DOMAIN-CONTAINING PROTEIN"/>
    <property type="match status" value="1"/>
</dbReference>
<dbReference type="RefSeq" id="WP_069963295.1">
    <property type="nucleotide sequence ID" value="NZ_CP016094.1"/>
</dbReference>
<feature type="domain" description="ATPase AAA-type core" evidence="1">
    <location>
        <begin position="201"/>
        <end position="279"/>
    </location>
</feature>
<dbReference type="KEGG" id="obg:Verru16b_03316"/>
<dbReference type="Pfam" id="PF13304">
    <property type="entry name" value="AAA_21"/>
    <property type="match status" value="2"/>
</dbReference>
<dbReference type="STRING" id="1838286.Verru16b_03316"/>
<dbReference type="InterPro" id="IPR027417">
    <property type="entry name" value="P-loop_NTPase"/>
</dbReference>
<keyword evidence="3" id="KW-1185">Reference proteome</keyword>
<sequence>MIAAVQFRNFKALRSTGVKLAPFNLVLGPNGSGKTSLIQALLRLRSLAGLAPATEPPAGGGGPRIDFAFAAPFQDIGVSLGCSPDELVCNVLSVSRPPGPAGEALWEELRLRLRTIRAYLFDHYAMAVPAKPADAPELASNGGNLAAVLAHWQEHEPAAYAALGAEFCRLMPEFAGLVLRPGPGGTVELCARLQANGHECITAADFSQGTLYQLAILVLAFAPAPPAVVCLEEADRGMHPRSFRELRDTLYRLSYPRDEGMDRAPVQVITTTHSPYLLDQFREHPEEVILASKQGTAATFERLSDRADILELMKEAHLGDLWYSGILGGVPGE</sequence>
<protein>
    <recommendedName>
        <fullName evidence="1">ATPase AAA-type core domain-containing protein</fullName>
    </recommendedName>
</protein>
<feature type="domain" description="ATPase AAA-type core" evidence="1">
    <location>
        <begin position="23"/>
        <end position="52"/>
    </location>
</feature>
<gene>
    <name evidence="2" type="ORF">Verru16b_03316</name>
</gene>
<evidence type="ECO:0000313" key="3">
    <source>
        <dbReference type="Proteomes" id="UP000095228"/>
    </source>
</evidence>
<dbReference type="OrthoDB" id="9810873at2"/>
<dbReference type="InterPro" id="IPR014555">
    <property type="entry name" value="RecF-like"/>
</dbReference>
<dbReference type="PANTHER" id="PTHR40396">
    <property type="entry name" value="ATPASE-LIKE PROTEIN"/>
    <property type="match status" value="1"/>
</dbReference>
<reference evidence="2 3" key="1">
    <citation type="submission" date="2016-06" db="EMBL/GenBank/DDBJ databases">
        <title>Three novel species with peptidoglycan cell walls form the new genus Lacunisphaera gen. nov. in the family Opitutaceae of the verrucomicrobial subdivision 4.</title>
        <authorList>
            <person name="Rast P."/>
            <person name="Gloeckner I."/>
            <person name="Jogler M."/>
            <person name="Boedeker C."/>
            <person name="Jeske O."/>
            <person name="Wiegand S."/>
            <person name="Reinhardt R."/>
            <person name="Schumann P."/>
            <person name="Rohde M."/>
            <person name="Spring S."/>
            <person name="Gloeckner F.O."/>
            <person name="Jogler C."/>
        </authorList>
    </citation>
    <scope>NUCLEOTIDE SEQUENCE [LARGE SCALE GENOMIC DNA]</scope>
    <source>
        <strain evidence="2 3">IG16b</strain>
    </source>
</reference>
<dbReference type="PIRSF" id="PIRSF029347">
    <property type="entry name" value="RecF"/>
    <property type="match status" value="1"/>
</dbReference>
<dbReference type="Gene3D" id="3.40.50.300">
    <property type="entry name" value="P-loop containing nucleotide triphosphate hydrolases"/>
    <property type="match status" value="2"/>
</dbReference>